<dbReference type="Proteomes" id="UP000196118">
    <property type="component" value="Chromosome"/>
</dbReference>
<sequence>MAINPFPRLNTRSQSLPSGYMPFTVTGNAIIPEPVVNADTAIKNF</sequence>
<reference evidence="1 2" key="1">
    <citation type="submission" date="2017-05" db="EMBL/GenBank/DDBJ databases">
        <title>Genome sequence of Pediococcus pentosaceus strain SRCM100892.</title>
        <authorList>
            <person name="Cho S.H."/>
        </authorList>
    </citation>
    <scope>NUCLEOTIDE SEQUENCE [LARGE SCALE GENOMIC DNA]</scope>
    <source>
        <strain evidence="1 2">SRCM100892</strain>
    </source>
</reference>
<dbReference type="EMBL" id="CP021474">
    <property type="protein sequence ID" value="ARW19717.1"/>
    <property type="molecule type" value="Genomic_DNA"/>
</dbReference>
<organism evidence="1 2">
    <name type="scientific">Pediococcus pentosaceus</name>
    <dbReference type="NCBI Taxonomy" id="1255"/>
    <lineage>
        <taxon>Bacteria</taxon>
        <taxon>Bacillati</taxon>
        <taxon>Bacillota</taxon>
        <taxon>Bacilli</taxon>
        <taxon>Lactobacillales</taxon>
        <taxon>Lactobacillaceae</taxon>
        <taxon>Pediococcus</taxon>
    </lineage>
</organism>
<proteinExistence type="predicted"/>
<evidence type="ECO:0000313" key="2">
    <source>
        <dbReference type="Proteomes" id="UP000196118"/>
    </source>
</evidence>
<gene>
    <name evidence="1" type="ORF">S100892_01144</name>
</gene>
<accession>A0A1Y0VYY7</accession>
<name>A0A1Y0VYY7_PEDPE</name>
<dbReference type="AlphaFoldDB" id="A0A1Y0VYY7"/>
<protein>
    <submittedName>
        <fullName evidence="1">Uncharacterized protein</fullName>
    </submittedName>
</protein>
<evidence type="ECO:0000313" key="1">
    <source>
        <dbReference type="EMBL" id="ARW19717.1"/>
    </source>
</evidence>